<feature type="region of interest" description="Disordered" evidence="1">
    <location>
        <begin position="1"/>
        <end position="28"/>
    </location>
</feature>
<evidence type="ECO:0000313" key="2">
    <source>
        <dbReference type="EMBL" id="EGV91310.1"/>
    </source>
</evidence>
<evidence type="ECO:0000313" key="3">
    <source>
        <dbReference type="Proteomes" id="UP000001075"/>
    </source>
</evidence>
<dbReference type="AlphaFoldDB" id="G3IPW0"/>
<dbReference type="InParanoid" id="G3IPW0"/>
<name>G3IPW0_CRIGR</name>
<feature type="compositionally biased region" description="Low complexity" evidence="1">
    <location>
        <begin position="11"/>
        <end position="24"/>
    </location>
</feature>
<dbReference type="EMBL" id="JH017078">
    <property type="protein sequence ID" value="EGV91310.1"/>
    <property type="molecule type" value="Genomic_DNA"/>
</dbReference>
<organism evidence="2 3">
    <name type="scientific">Cricetulus griseus</name>
    <name type="common">Chinese hamster</name>
    <name type="synonym">Cricetulus barabensis griseus</name>
    <dbReference type="NCBI Taxonomy" id="10029"/>
    <lineage>
        <taxon>Eukaryota</taxon>
        <taxon>Metazoa</taxon>
        <taxon>Chordata</taxon>
        <taxon>Craniata</taxon>
        <taxon>Vertebrata</taxon>
        <taxon>Euteleostomi</taxon>
        <taxon>Mammalia</taxon>
        <taxon>Eutheria</taxon>
        <taxon>Euarchontoglires</taxon>
        <taxon>Glires</taxon>
        <taxon>Rodentia</taxon>
        <taxon>Myomorpha</taxon>
        <taxon>Muroidea</taxon>
        <taxon>Cricetidae</taxon>
        <taxon>Cricetinae</taxon>
        <taxon>Cricetulus</taxon>
    </lineage>
</organism>
<sequence length="58" mass="5981">MFPEVDHSREAAAALRKAAGGPAHARPEVKSSINAALRGQELRGPAHPDAATIAIQAV</sequence>
<dbReference type="Proteomes" id="UP000001075">
    <property type="component" value="Unassembled WGS sequence"/>
</dbReference>
<reference evidence="3" key="1">
    <citation type="journal article" date="2011" name="Nat. Biotechnol.">
        <title>The genomic sequence of the Chinese hamster ovary (CHO)-K1 cell line.</title>
        <authorList>
            <person name="Xu X."/>
            <person name="Nagarajan H."/>
            <person name="Lewis N.E."/>
            <person name="Pan S."/>
            <person name="Cai Z."/>
            <person name="Liu X."/>
            <person name="Chen W."/>
            <person name="Xie M."/>
            <person name="Wang W."/>
            <person name="Hammond S."/>
            <person name="Andersen M.R."/>
            <person name="Neff N."/>
            <person name="Passarelli B."/>
            <person name="Koh W."/>
            <person name="Fan H.C."/>
            <person name="Wang J."/>
            <person name="Gui Y."/>
            <person name="Lee K.H."/>
            <person name="Betenbaugh M.J."/>
            <person name="Quake S.R."/>
            <person name="Famili I."/>
            <person name="Palsson B.O."/>
            <person name="Wang J."/>
        </authorList>
    </citation>
    <scope>NUCLEOTIDE SEQUENCE [LARGE SCALE GENOMIC DNA]</scope>
    <source>
        <strain evidence="3">CHO K1 cell line</strain>
    </source>
</reference>
<accession>G3IPW0</accession>
<proteinExistence type="predicted"/>
<feature type="compositionally biased region" description="Basic and acidic residues" evidence="1">
    <location>
        <begin position="1"/>
        <end position="10"/>
    </location>
</feature>
<evidence type="ECO:0000256" key="1">
    <source>
        <dbReference type="SAM" id="MobiDB-lite"/>
    </source>
</evidence>
<gene>
    <name evidence="2" type="ORF">I79_026043</name>
</gene>
<protein>
    <submittedName>
        <fullName evidence="2">Uncharacterized protein</fullName>
    </submittedName>
</protein>